<evidence type="ECO:0000313" key="1">
    <source>
        <dbReference type="EMBL" id="SLM92422.1"/>
    </source>
</evidence>
<dbReference type="AlphaFoldDB" id="A0A1X6X1J0"/>
<dbReference type="RefSeq" id="WP_087104281.1">
    <property type="nucleotide sequence ID" value="NZ_FWFG01000068.1"/>
</dbReference>
<organism evidence="1 2">
    <name type="scientific">Brachybacterium nesterenkovii</name>
    <dbReference type="NCBI Taxonomy" id="47847"/>
    <lineage>
        <taxon>Bacteria</taxon>
        <taxon>Bacillati</taxon>
        <taxon>Actinomycetota</taxon>
        <taxon>Actinomycetes</taxon>
        <taxon>Micrococcales</taxon>
        <taxon>Dermabacteraceae</taxon>
        <taxon>Brachybacterium</taxon>
    </lineage>
</organism>
<proteinExistence type="predicted"/>
<dbReference type="EMBL" id="FWFG01000068">
    <property type="protein sequence ID" value="SLM92422.1"/>
    <property type="molecule type" value="Genomic_DNA"/>
</dbReference>
<sequence length="170" mass="17791">MGSPRTRALRTLAQEHRRAADRLVLLRLRMARAFAEVGGAQPDTALDDLHRVWTARHYADIGALATRLRSTSTQLGDAAQRLERAEGSRMGGYAGAGYLGAGDLAAARARERARTFAARSSADLGGALGGGLHVDASVTGTVLRPIALPGRSASHAIGASLRTPPDPFGD</sequence>
<reference evidence="1 2" key="1">
    <citation type="submission" date="2017-02" db="EMBL/GenBank/DDBJ databases">
        <authorList>
            <person name="Peterson S.W."/>
        </authorList>
    </citation>
    <scope>NUCLEOTIDE SEQUENCE [LARGE SCALE GENOMIC DNA]</scope>
    <source>
        <strain evidence="1 2">CIP104813</strain>
    </source>
</reference>
<evidence type="ECO:0000313" key="2">
    <source>
        <dbReference type="Proteomes" id="UP000195981"/>
    </source>
</evidence>
<protein>
    <submittedName>
        <fullName evidence="1">Uncharacterized protein</fullName>
    </submittedName>
</protein>
<name>A0A1X6X1J0_9MICO</name>
<dbReference type="Proteomes" id="UP000195981">
    <property type="component" value="Unassembled WGS sequence"/>
</dbReference>
<gene>
    <name evidence="1" type="ORF">FM110_08215</name>
</gene>
<accession>A0A1X6X1J0</accession>
<keyword evidence="2" id="KW-1185">Reference proteome</keyword>